<evidence type="ECO:0000313" key="9">
    <source>
        <dbReference type="Proteomes" id="UP001295684"/>
    </source>
</evidence>
<dbReference type="PANTHER" id="PTHR43220:SF18">
    <property type="entry name" value="TRANSMEMBRANE PROTEIN 41B"/>
    <property type="match status" value="1"/>
</dbReference>
<comment type="caution">
    <text evidence="8">The sequence shown here is derived from an EMBL/GenBank/DDBJ whole genome shotgun (WGS) entry which is preliminary data.</text>
</comment>
<keyword evidence="4 6" id="KW-0472">Membrane</keyword>
<dbReference type="Pfam" id="PF09335">
    <property type="entry name" value="VTT_dom"/>
    <property type="match status" value="1"/>
</dbReference>
<feature type="transmembrane region" description="Helical" evidence="6">
    <location>
        <begin position="194"/>
        <end position="214"/>
    </location>
</feature>
<feature type="transmembrane region" description="Helical" evidence="6">
    <location>
        <begin position="234"/>
        <end position="253"/>
    </location>
</feature>
<evidence type="ECO:0000256" key="4">
    <source>
        <dbReference type="ARBA" id="ARBA00023136"/>
    </source>
</evidence>
<keyword evidence="2 6" id="KW-0812">Transmembrane</keyword>
<name>A0AAD1XSH0_EUPCR</name>
<evidence type="ECO:0000256" key="1">
    <source>
        <dbReference type="ARBA" id="ARBA00004141"/>
    </source>
</evidence>
<organism evidence="8 9">
    <name type="scientific">Euplotes crassus</name>
    <dbReference type="NCBI Taxonomy" id="5936"/>
    <lineage>
        <taxon>Eukaryota</taxon>
        <taxon>Sar</taxon>
        <taxon>Alveolata</taxon>
        <taxon>Ciliophora</taxon>
        <taxon>Intramacronucleata</taxon>
        <taxon>Spirotrichea</taxon>
        <taxon>Hypotrichia</taxon>
        <taxon>Euplotida</taxon>
        <taxon>Euplotidae</taxon>
        <taxon>Moneuplotes</taxon>
    </lineage>
</organism>
<dbReference type="AlphaFoldDB" id="A0AAD1XSH0"/>
<comment type="subcellular location">
    <subcellularLocation>
        <location evidence="1">Membrane</location>
        <topology evidence="1">Multi-pass membrane protein</topology>
    </subcellularLocation>
</comment>
<feature type="transmembrane region" description="Helical" evidence="6">
    <location>
        <begin position="25"/>
        <end position="44"/>
    </location>
</feature>
<comment type="similarity">
    <text evidence="5">Belongs to the TMEM41 family.</text>
</comment>
<feature type="transmembrane region" description="Helical" evidence="6">
    <location>
        <begin position="82"/>
        <end position="110"/>
    </location>
</feature>
<feature type="domain" description="VTT" evidence="7">
    <location>
        <begin position="104"/>
        <end position="218"/>
    </location>
</feature>
<proteinExistence type="inferred from homology"/>
<accession>A0AAD1XSH0</accession>
<evidence type="ECO:0000256" key="2">
    <source>
        <dbReference type="ARBA" id="ARBA00022692"/>
    </source>
</evidence>
<sequence>MTKEITQEDIEKLKKETQKDFKKNATWLAVLFVIFASIIFYVIMSLPSFTQKERDILFRIPREGKDLDQMSKVIMSYSDTNYYTMLAAFVCLYLFLQTFSIPGPTILSILSGALFGGVKGTCIVSVSATMGASMAYCVSWTLGKPLVVRLIPGAIIKFSSMVKEHRHNVLSYLLFLRITPLLPSIIINISSPILGIPLPTFMFATFVGLIPVNIVHCRTGLILSEISQLGGTSILQIFWLFVIGGIALIPTLFKKKLEDKFDQVTHAKENQKKDD</sequence>
<dbReference type="GO" id="GO:0000045">
    <property type="term" value="P:autophagosome assembly"/>
    <property type="evidence" value="ECO:0007669"/>
    <property type="project" value="TreeGrafter"/>
</dbReference>
<dbReference type="GO" id="GO:0016020">
    <property type="term" value="C:membrane"/>
    <property type="evidence" value="ECO:0007669"/>
    <property type="project" value="UniProtKB-SubCell"/>
</dbReference>
<evidence type="ECO:0000259" key="7">
    <source>
        <dbReference type="Pfam" id="PF09335"/>
    </source>
</evidence>
<dbReference type="Proteomes" id="UP001295684">
    <property type="component" value="Unassembled WGS sequence"/>
</dbReference>
<protein>
    <recommendedName>
        <fullName evidence="7">VTT domain-containing protein</fullName>
    </recommendedName>
</protein>
<reference evidence="8" key="1">
    <citation type="submission" date="2023-07" db="EMBL/GenBank/DDBJ databases">
        <authorList>
            <consortium name="AG Swart"/>
            <person name="Singh M."/>
            <person name="Singh A."/>
            <person name="Seah K."/>
            <person name="Emmerich C."/>
        </authorList>
    </citation>
    <scope>NUCLEOTIDE SEQUENCE</scope>
    <source>
        <strain evidence="8">DP1</strain>
    </source>
</reference>
<evidence type="ECO:0000256" key="3">
    <source>
        <dbReference type="ARBA" id="ARBA00022989"/>
    </source>
</evidence>
<evidence type="ECO:0000313" key="8">
    <source>
        <dbReference type="EMBL" id="CAI2377911.1"/>
    </source>
</evidence>
<keyword evidence="3 6" id="KW-1133">Transmembrane helix</keyword>
<gene>
    <name evidence="8" type="ORF">ECRASSUSDP1_LOCUS19302</name>
</gene>
<dbReference type="InterPro" id="IPR045014">
    <property type="entry name" value="TM41A/B"/>
</dbReference>
<dbReference type="InterPro" id="IPR032816">
    <property type="entry name" value="VTT_dom"/>
</dbReference>
<dbReference type="PANTHER" id="PTHR43220">
    <property type="match status" value="1"/>
</dbReference>
<feature type="transmembrane region" description="Helical" evidence="6">
    <location>
        <begin position="169"/>
        <end position="187"/>
    </location>
</feature>
<dbReference type="EMBL" id="CAMPGE010019588">
    <property type="protein sequence ID" value="CAI2377911.1"/>
    <property type="molecule type" value="Genomic_DNA"/>
</dbReference>
<evidence type="ECO:0000256" key="5">
    <source>
        <dbReference type="ARBA" id="ARBA00025797"/>
    </source>
</evidence>
<evidence type="ECO:0000256" key="6">
    <source>
        <dbReference type="SAM" id="Phobius"/>
    </source>
</evidence>
<keyword evidence="9" id="KW-1185">Reference proteome</keyword>